<evidence type="ECO:0000313" key="4">
    <source>
        <dbReference type="Proteomes" id="UP000694680"/>
    </source>
</evidence>
<reference evidence="3" key="2">
    <citation type="submission" date="2025-09" db="UniProtKB">
        <authorList>
            <consortium name="Ensembl"/>
        </authorList>
    </citation>
    <scope>IDENTIFICATION</scope>
</reference>
<evidence type="ECO:0000256" key="2">
    <source>
        <dbReference type="SAM" id="Phobius"/>
    </source>
</evidence>
<feature type="compositionally biased region" description="Low complexity" evidence="1">
    <location>
        <begin position="206"/>
        <end position="215"/>
    </location>
</feature>
<dbReference type="GeneID" id="114458998"/>
<dbReference type="PANTHER" id="PTHR31453">
    <property type="entry name" value="TRANSMEMBRANE PROTEIN 236"/>
    <property type="match status" value="1"/>
</dbReference>
<keyword evidence="2" id="KW-1133">Transmembrane helix</keyword>
<organism evidence="3 4">
    <name type="scientific">Gouania willdenowi</name>
    <name type="common">Blunt-snouted clingfish</name>
    <name type="synonym">Lepadogaster willdenowi</name>
    <dbReference type="NCBI Taxonomy" id="441366"/>
    <lineage>
        <taxon>Eukaryota</taxon>
        <taxon>Metazoa</taxon>
        <taxon>Chordata</taxon>
        <taxon>Craniata</taxon>
        <taxon>Vertebrata</taxon>
        <taxon>Euteleostomi</taxon>
        <taxon>Actinopterygii</taxon>
        <taxon>Neopterygii</taxon>
        <taxon>Teleostei</taxon>
        <taxon>Neoteleostei</taxon>
        <taxon>Acanthomorphata</taxon>
        <taxon>Ovalentaria</taxon>
        <taxon>Blenniimorphae</taxon>
        <taxon>Blenniiformes</taxon>
        <taxon>Gobiesocoidei</taxon>
        <taxon>Gobiesocidae</taxon>
        <taxon>Gobiesocinae</taxon>
        <taxon>Gouania</taxon>
    </lineage>
</organism>
<sequence>MVSGKLVKIVVYEALQFAALVVPVFVIMERFGSLMEFIRRGDKTAYWLVVAASIAYVTSVTLLVWVPLKYVTLKRRRFITEIYQWRPTALVYLLLTTLPCFAILITSSKVQLDRGLKFDRFIELPVSLVLFSLICVDIIERIRHCRLMGKTKDLDSDLDVSGPVLTHLEHVTSVSGQLPTEESQNGSPSPPPVTKNGSAIDRWRDPSSASRHASPRPAYLYSSSARPWDSLGPLSILGKPDLRSNAFVQSFLFWFDTVELVRVAGQETVFYSVYIFPVLIFAYLSTLRMILVPQSPLLSAAGVALQDLPFFVLRVALIAEFGFVTPLLFPLKNVLVSLTFIYFTFLTRVKIFRRRNMF</sequence>
<name>A0A8C5GEQ2_GOUWI</name>
<proteinExistence type="predicted"/>
<dbReference type="Ensembl" id="ENSGWIT00000031880.1">
    <property type="protein sequence ID" value="ENSGWIP00000029204.1"/>
    <property type="gene ID" value="ENSGWIG00000015250.1"/>
</dbReference>
<feature type="transmembrane region" description="Helical" evidence="2">
    <location>
        <begin position="9"/>
        <end position="26"/>
    </location>
</feature>
<feature type="transmembrane region" description="Helical" evidence="2">
    <location>
        <begin position="335"/>
        <end position="352"/>
    </location>
</feature>
<protein>
    <recommendedName>
        <fullName evidence="5">Transmembrane protein 236</fullName>
    </recommendedName>
</protein>
<feature type="compositionally biased region" description="Polar residues" evidence="1">
    <location>
        <begin position="176"/>
        <end position="187"/>
    </location>
</feature>
<dbReference type="PANTHER" id="PTHR31453:SF2">
    <property type="entry name" value="TRANSMEMBRANE PROTEIN 236"/>
    <property type="match status" value="1"/>
</dbReference>
<evidence type="ECO:0000256" key="1">
    <source>
        <dbReference type="SAM" id="MobiDB-lite"/>
    </source>
</evidence>
<dbReference type="OrthoDB" id="6286514at2759"/>
<dbReference type="RefSeq" id="XP_028297184.1">
    <property type="nucleotide sequence ID" value="XM_028441383.1"/>
</dbReference>
<feature type="transmembrane region" description="Helical" evidence="2">
    <location>
        <begin position="271"/>
        <end position="291"/>
    </location>
</feature>
<keyword evidence="4" id="KW-1185">Reference proteome</keyword>
<dbReference type="Proteomes" id="UP000694680">
    <property type="component" value="Unassembled WGS sequence"/>
</dbReference>
<feature type="transmembrane region" description="Helical" evidence="2">
    <location>
        <begin position="120"/>
        <end position="139"/>
    </location>
</feature>
<keyword evidence="2" id="KW-0472">Membrane</keyword>
<evidence type="ECO:0008006" key="5">
    <source>
        <dbReference type="Google" id="ProtNLM"/>
    </source>
</evidence>
<dbReference type="InterPro" id="IPR020394">
    <property type="entry name" value="Uncharacterised_FAM23-like_TM"/>
</dbReference>
<feature type="transmembrane region" description="Helical" evidence="2">
    <location>
        <begin position="89"/>
        <end position="108"/>
    </location>
</feature>
<feature type="transmembrane region" description="Helical" evidence="2">
    <location>
        <begin position="46"/>
        <end position="68"/>
    </location>
</feature>
<reference evidence="3" key="1">
    <citation type="submission" date="2025-08" db="UniProtKB">
        <authorList>
            <consortium name="Ensembl"/>
        </authorList>
    </citation>
    <scope>IDENTIFICATION</scope>
</reference>
<dbReference type="CTD" id="653567"/>
<gene>
    <name evidence="3" type="primary">tmem236</name>
</gene>
<evidence type="ECO:0000313" key="3">
    <source>
        <dbReference type="Ensembl" id="ENSGWIP00000029204.1"/>
    </source>
</evidence>
<feature type="region of interest" description="Disordered" evidence="1">
    <location>
        <begin position="176"/>
        <end position="215"/>
    </location>
</feature>
<accession>A0A8C5GEQ2</accession>
<keyword evidence="2" id="KW-0812">Transmembrane</keyword>
<dbReference type="AlphaFoldDB" id="A0A8C5GEQ2"/>